<keyword evidence="2" id="KW-1185">Reference proteome</keyword>
<evidence type="ECO:0000313" key="2">
    <source>
        <dbReference type="Proteomes" id="UP001151760"/>
    </source>
</evidence>
<sequence length="171" mass="17308">MYQLSSGGLRVMVCITLSISIGSYIVGGATEVAQAFYECEPSIPWLLVIPGRVLVTPGSVVVTPGSVVVTPVSPGSVISTGSILVSPGSVITTGSILVSPGSVITTGSILVSPGSVITTGSILVSPGSVITTVLSETRNSTEMGENALASGLMQCINYQKARFLPPLSTPL</sequence>
<organism evidence="1 2">
    <name type="scientific">Tanacetum coccineum</name>
    <dbReference type="NCBI Taxonomy" id="301880"/>
    <lineage>
        <taxon>Eukaryota</taxon>
        <taxon>Viridiplantae</taxon>
        <taxon>Streptophyta</taxon>
        <taxon>Embryophyta</taxon>
        <taxon>Tracheophyta</taxon>
        <taxon>Spermatophyta</taxon>
        <taxon>Magnoliopsida</taxon>
        <taxon>eudicotyledons</taxon>
        <taxon>Gunneridae</taxon>
        <taxon>Pentapetalae</taxon>
        <taxon>asterids</taxon>
        <taxon>campanulids</taxon>
        <taxon>Asterales</taxon>
        <taxon>Asteraceae</taxon>
        <taxon>Asteroideae</taxon>
        <taxon>Anthemideae</taxon>
        <taxon>Anthemidinae</taxon>
        <taxon>Tanacetum</taxon>
    </lineage>
</organism>
<reference evidence="1" key="2">
    <citation type="submission" date="2022-01" db="EMBL/GenBank/DDBJ databases">
        <authorList>
            <person name="Yamashiro T."/>
            <person name="Shiraishi A."/>
            <person name="Satake H."/>
            <person name="Nakayama K."/>
        </authorList>
    </citation>
    <scope>NUCLEOTIDE SEQUENCE</scope>
</reference>
<dbReference type="EMBL" id="BQNB010018762">
    <property type="protein sequence ID" value="GJT77980.1"/>
    <property type="molecule type" value="Genomic_DNA"/>
</dbReference>
<dbReference type="Proteomes" id="UP001151760">
    <property type="component" value="Unassembled WGS sequence"/>
</dbReference>
<gene>
    <name evidence="1" type="ORF">Tco_1044705</name>
</gene>
<evidence type="ECO:0000313" key="1">
    <source>
        <dbReference type="EMBL" id="GJT77980.1"/>
    </source>
</evidence>
<accession>A0ABQ5GRE0</accession>
<reference evidence="1" key="1">
    <citation type="journal article" date="2022" name="Int. J. Mol. Sci.">
        <title>Draft Genome of Tanacetum Coccineum: Genomic Comparison of Closely Related Tanacetum-Family Plants.</title>
        <authorList>
            <person name="Yamashiro T."/>
            <person name="Shiraishi A."/>
            <person name="Nakayama K."/>
            <person name="Satake H."/>
        </authorList>
    </citation>
    <scope>NUCLEOTIDE SEQUENCE</scope>
</reference>
<proteinExistence type="predicted"/>
<comment type="caution">
    <text evidence="1">The sequence shown here is derived from an EMBL/GenBank/DDBJ whole genome shotgun (WGS) entry which is preliminary data.</text>
</comment>
<protein>
    <submittedName>
        <fullName evidence="1">Uncharacterized protein</fullName>
    </submittedName>
</protein>
<name>A0ABQ5GRE0_9ASTR</name>